<keyword evidence="13" id="KW-1185">Reference proteome</keyword>
<dbReference type="GO" id="GO:0006390">
    <property type="term" value="P:mitochondrial transcription"/>
    <property type="evidence" value="ECO:0007669"/>
    <property type="project" value="TreeGrafter"/>
</dbReference>
<dbReference type="PROSITE" id="PS00900">
    <property type="entry name" value="RNA_POL_PHAGE_1"/>
    <property type="match status" value="1"/>
</dbReference>
<dbReference type="PANTHER" id="PTHR10102:SF23">
    <property type="entry name" value="DNA-DIRECTED RNA POLYMERASE"/>
    <property type="match status" value="1"/>
</dbReference>
<sequence length="1078" mass="121928">MSNGQTPFVITIDHSLPVHKPSFLQPQKYPVMWRNILKIVSSQTPVRYSLNPHTFFRACSSIGVSQDSIFQEKLNFGPDMGFPDMGFRRNGEFLPQDEFLGRPSFGFLRNQVSFNGLCPKSYMSVAEAVSISSTDAEDDAPVGDEVHELLEEIKKEDKREGAFRRRVRQRKEWGMSPRIYNMLRKRQVKIETEAWEQAAKEYKELIADMCEQKLAPTLPYMKSLFLGWFDPLREKIVAEQELCRLGKNKAAYAPYFDQLPADMMSVITMHKLMGLLMTGGEHGGAKVVGAACLVGEAIEQEVRIHQFLEKTKKEKVDKNTKLDGDGSSSALEEQVKLRKKVTDLMKKQKLHAVNKIVKKQDESKPWSQDARAKVGSRLIELLMQTAYIQPPADQLADGPPDIRPAFTHTLRTVVRNAKNTSRRYGVIECDPLVLMGLERTVSKLNSQAHGDPLYSDVSSTSQVDRVLLRVPTDGQGKSIVEQLSRNFMICSKSRYDKGGHLFLPSYVMRTHGARQQREAIRRTPREQLQPVFEALDTLGRTKWRVNKRVLGVVDKIWASGGHLADLVDRNDIPLPDKPDTEDESLLMKWKWKVRSVKKENGERHSQRCDLELKLAMDVLLENRPLEGKRWWLKAEDPFQFLAVCINLSEALRSSSPEAAISHIPVHQDGSCNGLQHYAALGRDKLGAGAVNLIAGEKPADVYSGIAARVLDIMRTDAQKDPAVFPDALRARILMNQVSVRSKQASPSGSHIYNNISHRVQADDPSSRPLCGKCNVCKPAYSLSTSKYVDRKLVKQTVMTSVYGVTYIGARDQIKRRLKERNAIEDDTELFGAACYAAKITLTALGEMFQAARGIMSWLGDCAKIIELAFIWLIILTCLTAMIILLPLRISQWNGRLPLDFLLCSLTVNEEGIWRVKTSLQILTLQRETEKAIILPILFSTLCYLIYISVQFPTLIMVKRQRTAFPPNFVHSLDGSHMMMTAVACKKAGLNFAGVHDSYWTHACDVEEMNRILREKFVELYETPILENVCDTVALYGFTVSVLLCYVDRHRKERGHSLNIICERLEALLTLSCENVLER</sequence>
<keyword evidence="7 9" id="KW-0804">Transcription</keyword>
<evidence type="ECO:0000256" key="3">
    <source>
        <dbReference type="ARBA" id="ARBA00012418"/>
    </source>
</evidence>
<keyword evidence="4 9" id="KW-0240">DNA-directed RNA polymerase</keyword>
<keyword evidence="10" id="KW-0812">Transmembrane</keyword>
<organism evidence="12 13">
    <name type="scientific">Rhododendron griersonianum</name>
    <dbReference type="NCBI Taxonomy" id="479676"/>
    <lineage>
        <taxon>Eukaryota</taxon>
        <taxon>Viridiplantae</taxon>
        <taxon>Streptophyta</taxon>
        <taxon>Embryophyta</taxon>
        <taxon>Tracheophyta</taxon>
        <taxon>Spermatophyta</taxon>
        <taxon>Magnoliopsida</taxon>
        <taxon>eudicotyledons</taxon>
        <taxon>Gunneridae</taxon>
        <taxon>Pentapetalae</taxon>
        <taxon>asterids</taxon>
        <taxon>Ericales</taxon>
        <taxon>Ericaceae</taxon>
        <taxon>Ericoideae</taxon>
        <taxon>Rhodoreae</taxon>
        <taxon>Rhododendron</taxon>
    </lineage>
</organism>
<dbReference type="EMBL" id="JACTNZ010000010">
    <property type="protein sequence ID" value="KAG5527765.1"/>
    <property type="molecule type" value="Genomic_DNA"/>
</dbReference>
<dbReference type="InterPro" id="IPR046950">
    <property type="entry name" value="DNA-dir_Rpol_C_phage-type"/>
</dbReference>
<evidence type="ECO:0000256" key="6">
    <source>
        <dbReference type="ARBA" id="ARBA00022695"/>
    </source>
</evidence>
<dbReference type="Gene3D" id="1.10.1320.10">
    <property type="entry name" value="DNA-directed RNA polymerase, N-terminal domain"/>
    <property type="match status" value="1"/>
</dbReference>
<comment type="similarity">
    <text evidence="2 9">Belongs to the phage and mitochondrial RNA polymerase family.</text>
</comment>
<evidence type="ECO:0000256" key="10">
    <source>
        <dbReference type="SAM" id="Phobius"/>
    </source>
</evidence>
<dbReference type="SUPFAM" id="SSF56672">
    <property type="entry name" value="DNA/RNA polymerases"/>
    <property type="match status" value="2"/>
</dbReference>
<dbReference type="InterPro" id="IPR043502">
    <property type="entry name" value="DNA/RNA_pol_sf"/>
</dbReference>
<keyword evidence="10" id="KW-0472">Membrane</keyword>
<dbReference type="Proteomes" id="UP000823749">
    <property type="component" value="Chromosome 10"/>
</dbReference>
<keyword evidence="5 9" id="KW-0808">Transferase</keyword>
<dbReference type="PROSITE" id="PS00489">
    <property type="entry name" value="RNA_POL_PHAGE_2"/>
    <property type="match status" value="1"/>
</dbReference>
<gene>
    <name evidence="12" type="ORF">RHGRI_028646</name>
</gene>
<protein>
    <recommendedName>
        <fullName evidence="3 9">DNA-directed RNA polymerase</fullName>
        <ecNumber evidence="3 9">2.7.7.6</ecNumber>
    </recommendedName>
</protein>
<evidence type="ECO:0000256" key="9">
    <source>
        <dbReference type="RuleBase" id="RU003805"/>
    </source>
</evidence>
<dbReference type="InterPro" id="IPR024075">
    <property type="entry name" value="DNA-dir_RNA_pol_helix_hairp_sf"/>
</dbReference>
<dbReference type="Pfam" id="PF00940">
    <property type="entry name" value="RNA_pol"/>
    <property type="match status" value="1"/>
</dbReference>
<dbReference type="Gene3D" id="1.10.150.20">
    <property type="entry name" value="5' to 3' exonuclease, C-terminal subdomain"/>
    <property type="match status" value="1"/>
</dbReference>
<dbReference type="PANTHER" id="PTHR10102">
    <property type="entry name" value="DNA-DIRECTED RNA POLYMERASE, MITOCHONDRIAL"/>
    <property type="match status" value="1"/>
</dbReference>
<feature type="domain" description="DNA-directed RNA polymerase N-terminal" evidence="11">
    <location>
        <begin position="185"/>
        <end position="540"/>
    </location>
</feature>
<dbReference type="GO" id="GO:0034245">
    <property type="term" value="C:mitochondrial DNA-directed RNA polymerase complex"/>
    <property type="evidence" value="ECO:0007669"/>
    <property type="project" value="TreeGrafter"/>
</dbReference>
<evidence type="ECO:0000256" key="2">
    <source>
        <dbReference type="ARBA" id="ARBA00009493"/>
    </source>
</evidence>
<dbReference type="Pfam" id="PF14700">
    <property type="entry name" value="RPOL_N"/>
    <property type="match status" value="2"/>
</dbReference>
<dbReference type="Gene3D" id="1.10.287.280">
    <property type="match status" value="1"/>
</dbReference>
<dbReference type="InterPro" id="IPR037159">
    <property type="entry name" value="RNA_POL_N_sf"/>
</dbReference>
<dbReference type="FunFam" id="1.10.287.260:FF:000001">
    <property type="entry name" value="DNA-directed RNA polymerase"/>
    <property type="match status" value="1"/>
</dbReference>
<evidence type="ECO:0000256" key="1">
    <source>
        <dbReference type="ARBA" id="ARBA00004026"/>
    </source>
</evidence>
<evidence type="ECO:0000256" key="8">
    <source>
        <dbReference type="ARBA" id="ARBA00048552"/>
    </source>
</evidence>
<evidence type="ECO:0000313" key="13">
    <source>
        <dbReference type="Proteomes" id="UP000823749"/>
    </source>
</evidence>
<dbReference type="InterPro" id="IPR029262">
    <property type="entry name" value="RPOL_N"/>
</dbReference>
<evidence type="ECO:0000259" key="11">
    <source>
        <dbReference type="SMART" id="SM01311"/>
    </source>
</evidence>
<keyword evidence="10" id="KW-1133">Transmembrane helix</keyword>
<dbReference type="Gene3D" id="1.10.287.260">
    <property type="match status" value="1"/>
</dbReference>
<accession>A0AAV6IIU4</accession>
<evidence type="ECO:0000256" key="5">
    <source>
        <dbReference type="ARBA" id="ARBA00022679"/>
    </source>
</evidence>
<comment type="caution">
    <text evidence="12">The sequence shown here is derived from an EMBL/GenBank/DDBJ whole genome shotgun (WGS) entry which is preliminary data.</text>
</comment>
<dbReference type="GO" id="GO:0003677">
    <property type="term" value="F:DNA binding"/>
    <property type="evidence" value="ECO:0007669"/>
    <property type="project" value="InterPro"/>
</dbReference>
<dbReference type="InterPro" id="IPR002092">
    <property type="entry name" value="DNA-dir_Rpol_phage-type"/>
</dbReference>
<feature type="transmembrane region" description="Helical" evidence="10">
    <location>
        <begin position="931"/>
        <end position="949"/>
    </location>
</feature>
<evidence type="ECO:0000256" key="4">
    <source>
        <dbReference type="ARBA" id="ARBA00022478"/>
    </source>
</evidence>
<dbReference type="GO" id="GO:0003899">
    <property type="term" value="F:DNA-directed RNA polymerase activity"/>
    <property type="evidence" value="ECO:0007669"/>
    <property type="project" value="UniProtKB-EC"/>
</dbReference>
<evidence type="ECO:0000313" key="12">
    <source>
        <dbReference type="EMBL" id="KAG5527765.1"/>
    </source>
</evidence>
<dbReference type="SMART" id="SM01311">
    <property type="entry name" value="RPOL_N"/>
    <property type="match status" value="1"/>
</dbReference>
<keyword evidence="6 9" id="KW-0548">Nucleotidyltransferase</keyword>
<name>A0AAV6IIU4_9ERIC</name>
<feature type="transmembrane region" description="Helical" evidence="10">
    <location>
        <begin position="868"/>
        <end position="887"/>
    </location>
</feature>
<dbReference type="EC" id="2.7.7.6" evidence="3 9"/>
<dbReference type="AlphaFoldDB" id="A0AAV6IIU4"/>
<comment type="function">
    <text evidence="1 9">DNA-dependent RNA polymerase catalyzes the transcription of DNA into RNA using the four ribonucleoside triphosphates as substrates.</text>
</comment>
<comment type="catalytic activity">
    <reaction evidence="8 9">
        <text>RNA(n) + a ribonucleoside 5'-triphosphate = RNA(n+1) + diphosphate</text>
        <dbReference type="Rhea" id="RHEA:21248"/>
        <dbReference type="Rhea" id="RHEA-COMP:14527"/>
        <dbReference type="Rhea" id="RHEA-COMP:17342"/>
        <dbReference type="ChEBI" id="CHEBI:33019"/>
        <dbReference type="ChEBI" id="CHEBI:61557"/>
        <dbReference type="ChEBI" id="CHEBI:140395"/>
        <dbReference type="EC" id="2.7.7.6"/>
    </reaction>
</comment>
<dbReference type="FunFam" id="1.10.1320.10:FF:000001">
    <property type="entry name" value="DNA-directed RNA polymerase"/>
    <property type="match status" value="1"/>
</dbReference>
<evidence type="ECO:0000256" key="7">
    <source>
        <dbReference type="ARBA" id="ARBA00023163"/>
    </source>
</evidence>
<proteinExistence type="inferred from homology"/>
<reference evidence="12" key="1">
    <citation type="submission" date="2020-08" db="EMBL/GenBank/DDBJ databases">
        <title>Plant Genome Project.</title>
        <authorList>
            <person name="Zhang R.-G."/>
        </authorList>
    </citation>
    <scope>NUCLEOTIDE SEQUENCE</scope>
    <source>
        <strain evidence="12">WSP0</strain>
        <tissue evidence="12">Leaf</tissue>
    </source>
</reference>